<dbReference type="InterPro" id="IPR029066">
    <property type="entry name" value="PLP-binding_barrel"/>
</dbReference>
<name>C0GG16_DETAL</name>
<dbReference type="Gene3D" id="3.20.20.10">
    <property type="entry name" value="Alanine racemase"/>
    <property type="match status" value="1"/>
</dbReference>
<dbReference type="AlphaFoldDB" id="C0GG16"/>
<feature type="modified residue" description="N6-(pyridoxal phosphate)lysine" evidence="12 13">
    <location>
        <position position="66"/>
    </location>
</feature>
<comment type="subunit">
    <text evidence="12">Homodimer.</text>
</comment>
<proteinExistence type="inferred from homology"/>
<dbReference type="UniPathway" id="UPA00034">
    <property type="reaction ID" value="UER00027"/>
</dbReference>
<dbReference type="InterPro" id="IPR022643">
    <property type="entry name" value="De-COase2_C"/>
</dbReference>
<dbReference type="EMBL" id="ACJM01000006">
    <property type="protein sequence ID" value="EEG77705.1"/>
    <property type="molecule type" value="Genomic_DNA"/>
</dbReference>
<feature type="domain" description="Orn/DAP/Arg decarboxylase 2 N-terminal" evidence="16">
    <location>
        <begin position="41"/>
        <end position="296"/>
    </location>
</feature>
<reference evidence="17 18" key="1">
    <citation type="submission" date="2009-02" db="EMBL/GenBank/DDBJ databases">
        <title>Sequencing of the draft genome and assembly of Dethiobacter alkaliphilus AHT 1.</title>
        <authorList>
            <consortium name="US DOE Joint Genome Institute (JGI-PGF)"/>
            <person name="Lucas S."/>
            <person name="Copeland A."/>
            <person name="Lapidus A."/>
            <person name="Glavina del Rio T."/>
            <person name="Dalin E."/>
            <person name="Tice H."/>
            <person name="Bruce D."/>
            <person name="Goodwin L."/>
            <person name="Pitluck S."/>
            <person name="Larimer F."/>
            <person name="Land M.L."/>
            <person name="Hauser L."/>
            <person name="Muyzer G."/>
        </authorList>
    </citation>
    <scope>NUCLEOTIDE SEQUENCE [LARGE SCALE GENOMIC DNA]</scope>
    <source>
        <strain evidence="17 18">AHT 1</strain>
    </source>
</reference>
<evidence type="ECO:0000259" key="15">
    <source>
        <dbReference type="Pfam" id="PF00278"/>
    </source>
</evidence>
<dbReference type="PROSITE" id="PS00879">
    <property type="entry name" value="ODR_DC_2_2"/>
    <property type="match status" value="1"/>
</dbReference>
<dbReference type="FunFam" id="3.20.20.10:FF:000003">
    <property type="entry name" value="Diaminopimelate decarboxylase"/>
    <property type="match status" value="1"/>
</dbReference>
<evidence type="ECO:0000313" key="17">
    <source>
        <dbReference type="EMBL" id="EEG77705.1"/>
    </source>
</evidence>
<feature type="active site" description="Proton donor" evidence="13">
    <location>
        <position position="361"/>
    </location>
</feature>
<dbReference type="RefSeq" id="WP_008516157.1">
    <property type="nucleotide sequence ID" value="NZ_ACJM01000006.1"/>
</dbReference>
<sequence length="446" mass="48804">MFLTGTMRVNSKGHLEVGGCDTLDLAKEFGTPLYVMDEEQIRKNCAEYRDTFKEHYPNSQVAYAGKAFLTKAMCRLVDDEGLALDVVSGGEIHTALAAGFPAEKMLYHGNNKTPEEIEMALENGVGRFVVDSYSELELLNALAGEAGKVAGLYLRIKPGVEAHTHHYIQTGQVDSKFGMGLADGEAMTAVKMAAKMKHVELKGLHCHIGSQIFDLKPFQMAAAVMVDFMQEIKKKTGTVIGELDLGGGFGIRYTREDSPYSLSGFVELIAKTVKDKCAEHNYPLPKLLVEPGRSIIGEAGITLYTVGSVKEIPGVRKYVAVDGGMMDNLRPAMYEAKYEAVVANRMNDQAEEKVSIAGKACESGDMLIWDIELPKLQRGDLMAVLSTGAYHYSMANNYNRFPRPPVVFVKDGQADLVVARESYDDLVQNDIIPARMQAPAAKKAAN</sequence>
<dbReference type="CDD" id="cd06828">
    <property type="entry name" value="PLPDE_III_DapDC"/>
    <property type="match status" value="1"/>
</dbReference>
<evidence type="ECO:0000259" key="16">
    <source>
        <dbReference type="Pfam" id="PF02784"/>
    </source>
</evidence>
<evidence type="ECO:0000256" key="2">
    <source>
        <dbReference type="ARBA" id="ARBA00022605"/>
    </source>
</evidence>
<keyword evidence="5 12" id="KW-0457">Lysine biosynthesis</keyword>
<evidence type="ECO:0000256" key="12">
    <source>
        <dbReference type="HAMAP-Rule" id="MF_02120"/>
    </source>
</evidence>
<comment type="function">
    <text evidence="12">Specifically catalyzes the decarboxylation of meso-diaminopimelate (meso-DAP) to L-lysine.</text>
</comment>
<evidence type="ECO:0000256" key="1">
    <source>
        <dbReference type="ARBA" id="ARBA00001933"/>
    </source>
</evidence>
<dbReference type="HAMAP" id="MF_02120">
    <property type="entry name" value="LysA"/>
    <property type="match status" value="1"/>
</dbReference>
<comment type="similarity">
    <text evidence="9 12">Belongs to the Orn/Lys/Arg decarboxylase class-II family. LysA subfamily.</text>
</comment>
<feature type="binding site" evidence="12">
    <location>
        <position position="390"/>
    </location>
    <ligand>
        <name>substrate</name>
    </ligand>
</feature>
<dbReference type="InterPro" id="IPR002986">
    <property type="entry name" value="DAP_deCOOHase_LysA"/>
</dbReference>
<dbReference type="EC" id="4.1.1.20" evidence="10 12"/>
<dbReference type="OrthoDB" id="9802241at2"/>
<feature type="binding site" evidence="12">
    <location>
        <position position="362"/>
    </location>
    <ligand>
        <name>substrate</name>
    </ligand>
</feature>
<keyword evidence="6 12" id="KW-0456">Lyase</keyword>
<feature type="binding site" evidence="12">
    <location>
        <position position="293"/>
    </location>
    <ligand>
        <name>substrate</name>
    </ligand>
</feature>
<dbReference type="InterPro" id="IPR009006">
    <property type="entry name" value="Ala_racemase/Decarboxylase_C"/>
</dbReference>
<dbReference type="PRINTS" id="PR01181">
    <property type="entry name" value="DAPDCRBXLASE"/>
</dbReference>
<feature type="binding site" evidence="12">
    <location>
        <position position="248"/>
    </location>
    <ligand>
        <name>pyridoxal 5'-phosphate</name>
        <dbReference type="ChEBI" id="CHEBI:597326"/>
    </ligand>
</feature>
<evidence type="ECO:0000256" key="5">
    <source>
        <dbReference type="ARBA" id="ARBA00023154"/>
    </source>
</evidence>
<comment type="cofactor">
    <cofactor evidence="1 12 13 14">
        <name>pyridoxal 5'-phosphate</name>
        <dbReference type="ChEBI" id="CHEBI:597326"/>
    </cofactor>
</comment>
<dbReference type="FunFam" id="2.40.37.10:FF:000003">
    <property type="entry name" value="Diaminopimelate decarboxylase"/>
    <property type="match status" value="1"/>
</dbReference>
<feature type="binding site" evidence="12">
    <location>
        <position position="334"/>
    </location>
    <ligand>
        <name>substrate</name>
    </ligand>
</feature>
<evidence type="ECO:0000256" key="6">
    <source>
        <dbReference type="ARBA" id="ARBA00023239"/>
    </source>
</evidence>
<dbReference type="PANTHER" id="PTHR43727">
    <property type="entry name" value="DIAMINOPIMELATE DECARBOXYLASE"/>
    <property type="match status" value="1"/>
</dbReference>
<dbReference type="eggNOG" id="COG0019">
    <property type="taxonomic scope" value="Bacteria"/>
</dbReference>
<evidence type="ECO:0000256" key="7">
    <source>
        <dbReference type="ARBA" id="ARBA00050464"/>
    </source>
</evidence>
<dbReference type="SUPFAM" id="SSF51419">
    <property type="entry name" value="PLP-binding barrel"/>
    <property type="match status" value="1"/>
</dbReference>
<dbReference type="PRINTS" id="PR01179">
    <property type="entry name" value="ODADCRBXLASE"/>
</dbReference>
<feature type="binding site" evidence="12">
    <location>
        <position position="330"/>
    </location>
    <ligand>
        <name>substrate</name>
    </ligand>
</feature>
<comment type="caution">
    <text evidence="17">The sequence shown here is derived from an EMBL/GenBank/DDBJ whole genome shotgun (WGS) entry which is preliminary data.</text>
</comment>
<dbReference type="InterPro" id="IPR022644">
    <property type="entry name" value="De-COase2_N"/>
</dbReference>
<dbReference type="Pfam" id="PF02784">
    <property type="entry name" value="Orn_Arg_deC_N"/>
    <property type="match status" value="1"/>
</dbReference>
<dbReference type="Gene3D" id="2.40.37.10">
    <property type="entry name" value="Lyase, Ornithine Decarboxylase, Chain A, domain 1"/>
    <property type="match status" value="1"/>
</dbReference>
<feature type="binding site" evidence="12">
    <location>
        <position position="390"/>
    </location>
    <ligand>
        <name>pyridoxal 5'-phosphate</name>
        <dbReference type="ChEBI" id="CHEBI:597326"/>
    </ligand>
</feature>
<keyword evidence="4 12" id="KW-0663">Pyridoxal phosphate</keyword>
<evidence type="ECO:0000256" key="13">
    <source>
        <dbReference type="PIRSR" id="PIRSR600183-50"/>
    </source>
</evidence>
<dbReference type="GO" id="GO:0030170">
    <property type="term" value="F:pyridoxal phosphate binding"/>
    <property type="evidence" value="ECO:0007669"/>
    <property type="project" value="UniProtKB-UniRule"/>
</dbReference>
<evidence type="ECO:0000256" key="4">
    <source>
        <dbReference type="ARBA" id="ARBA00022898"/>
    </source>
</evidence>
<dbReference type="NCBIfam" id="TIGR01048">
    <property type="entry name" value="lysA"/>
    <property type="match status" value="1"/>
</dbReference>
<keyword evidence="18" id="KW-1185">Reference proteome</keyword>
<dbReference type="PANTHER" id="PTHR43727:SF2">
    <property type="entry name" value="GROUP IV DECARBOXYLASE"/>
    <property type="match status" value="1"/>
</dbReference>
<dbReference type="STRING" id="555088.DealDRAFT_1425"/>
<evidence type="ECO:0000256" key="9">
    <source>
        <dbReference type="ARBA" id="ARBA00060983"/>
    </source>
</evidence>
<dbReference type="InterPro" id="IPR022657">
    <property type="entry name" value="De-COase2_CS"/>
</dbReference>
<dbReference type="GO" id="GO:0008836">
    <property type="term" value="F:diaminopimelate decarboxylase activity"/>
    <property type="evidence" value="ECO:0007669"/>
    <property type="project" value="UniProtKB-UniRule"/>
</dbReference>
<dbReference type="Pfam" id="PF00278">
    <property type="entry name" value="Orn_DAP_Arg_deC"/>
    <property type="match status" value="1"/>
</dbReference>
<evidence type="ECO:0000313" key="18">
    <source>
        <dbReference type="Proteomes" id="UP000006443"/>
    </source>
</evidence>
<protein>
    <recommendedName>
        <fullName evidence="11 12">Diaminopimelate decarboxylase</fullName>
        <shortName evidence="12">DAP decarboxylase</shortName>
        <shortName evidence="12">DAPDC</shortName>
        <ecNumber evidence="10 12">4.1.1.20</ecNumber>
    </recommendedName>
</protein>
<accession>C0GG16</accession>
<feature type="binding site" evidence="12">
    <location>
        <begin position="290"/>
        <end position="293"/>
    </location>
    <ligand>
        <name>pyridoxal 5'-phosphate</name>
        <dbReference type="ChEBI" id="CHEBI:597326"/>
    </ligand>
</feature>
<gene>
    <name evidence="12" type="primary">lysA</name>
    <name evidence="17" type="ORF">DealDRAFT_1425</name>
</gene>
<keyword evidence="3 12" id="KW-0210">Decarboxylase</keyword>
<feature type="domain" description="Orn/DAP/Arg decarboxylase 2 C-terminal" evidence="15">
    <location>
        <begin position="34"/>
        <end position="388"/>
    </location>
</feature>
<organism evidence="17 18">
    <name type="scientific">Dethiobacter alkaliphilus AHT 1</name>
    <dbReference type="NCBI Taxonomy" id="555088"/>
    <lineage>
        <taxon>Bacteria</taxon>
        <taxon>Bacillati</taxon>
        <taxon>Bacillota</taxon>
        <taxon>Dethiobacteria</taxon>
        <taxon>Dethiobacterales</taxon>
        <taxon>Dethiobacteraceae</taxon>
        <taxon>Dethiobacter</taxon>
    </lineage>
</organism>
<evidence type="ECO:0000256" key="3">
    <source>
        <dbReference type="ARBA" id="ARBA00022793"/>
    </source>
</evidence>
<dbReference type="GO" id="GO:0009089">
    <property type="term" value="P:lysine biosynthetic process via diaminopimelate"/>
    <property type="evidence" value="ECO:0007669"/>
    <property type="project" value="UniProtKB-UniRule"/>
</dbReference>
<dbReference type="Proteomes" id="UP000006443">
    <property type="component" value="Unassembled WGS sequence"/>
</dbReference>
<evidence type="ECO:0000256" key="8">
    <source>
        <dbReference type="ARBA" id="ARBA00060643"/>
    </source>
</evidence>
<comment type="catalytic activity">
    <reaction evidence="7 12 14">
        <text>meso-2,6-diaminopimelate + H(+) = L-lysine + CO2</text>
        <dbReference type="Rhea" id="RHEA:15101"/>
        <dbReference type="ChEBI" id="CHEBI:15378"/>
        <dbReference type="ChEBI" id="CHEBI:16526"/>
        <dbReference type="ChEBI" id="CHEBI:32551"/>
        <dbReference type="ChEBI" id="CHEBI:57791"/>
        <dbReference type="EC" id="4.1.1.20"/>
    </reaction>
</comment>
<dbReference type="SUPFAM" id="SSF50621">
    <property type="entry name" value="Alanine racemase C-terminal domain-like"/>
    <property type="match status" value="1"/>
</dbReference>
<evidence type="ECO:0000256" key="14">
    <source>
        <dbReference type="RuleBase" id="RU003738"/>
    </source>
</evidence>
<comment type="pathway">
    <text evidence="8 12 14">Amino-acid biosynthesis; L-lysine biosynthesis via DAP pathway; L-lysine from DL-2,6-diaminopimelate: step 1/1.</text>
</comment>
<evidence type="ECO:0000256" key="10">
    <source>
        <dbReference type="ARBA" id="ARBA00066427"/>
    </source>
</evidence>
<dbReference type="InterPro" id="IPR000183">
    <property type="entry name" value="Orn/DAP/Arg_de-COase"/>
</dbReference>
<evidence type="ECO:0000256" key="11">
    <source>
        <dbReference type="ARBA" id="ARBA00074972"/>
    </source>
</evidence>
<keyword evidence="2 12" id="KW-0028">Amino-acid biosynthesis</keyword>